<dbReference type="EMBL" id="SDRB02010380">
    <property type="protein sequence ID" value="THG06860.1"/>
    <property type="molecule type" value="Genomic_DNA"/>
</dbReference>
<evidence type="ECO:0000256" key="9">
    <source>
        <dbReference type="ARBA" id="ARBA00023136"/>
    </source>
</evidence>
<dbReference type="InterPro" id="IPR053952">
    <property type="entry name" value="K_trans_C"/>
</dbReference>
<protein>
    <recommendedName>
        <fullName evidence="10">Potassium transporter</fullName>
    </recommendedName>
</protein>
<gene>
    <name evidence="13" type="ORF">TEA_010197</name>
</gene>
<dbReference type="PANTHER" id="PTHR30540">
    <property type="entry name" value="OSMOTIC STRESS POTASSIUM TRANSPORTER"/>
    <property type="match status" value="1"/>
</dbReference>
<evidence type="ECO:0000256" key="10">
    <source>
        <dbReference type="RuleBase" id="RU321113"/>
    </source>
</evidence>
<dbReference type="Proteomes" id="UP000306102">
    <property type="component" value="Unassembled WGS sequence"/>
</dbReference>
<feature type="transmembrane region" description="Helical" evidence="10">
    <location>
        <begin position="411"/>
        <end position="429"/>
    </location>
</feature>
<feature type="domain" description="K+ potassium transporter integral membrane" evidence="11">
    <location>
        <begin position="56"/>
        <end position="528"/>
    </location>
</feature>
<evidence type="ECO:0000256" key="6">
    <source>
        <dbReference type="ARBA" id="ARBA00022958"/>
    </source>
</evidence>
<evidence type="ECO:0000256" key="7">
    <source>
        <dbReference type="ARBA" id="ARBA00022989"/>
    </source>
</evidence>
<evidence type="ECO:0000313" key="13">
    <source>
        <dbReference type="EMBL" id="THG06860.1"/>
    </source>
</evidence>
<feature type="transmembrane region" description="Helical" evidence="10">
    <location>
        <begin position="492"/>
        <end position="510"/>
    </location>
</feature>
<keyword evidence="7 10" id="KW-1133">Transmembrane helix</keyword>
<dbReference type="PANTHER" id="PTHR30540:SF13">
    <property type="entry name" value="POTASSIUM TRANSPORTER 17-RELATED"/>
    <property type="match status" value="1"/>
</dbReference>
<keyword evidence="14" id="KW-1185">Reference proteome</keyword>
<evidence type="ECO:0000313" key="14">
    <source>
        <dbReference type="Proteomes" id="UP000306102"/>
    </source>
</evidence>
<dbReference type="Pfam" id="PF22776">
    <property type="entry name" value="K_trans_C"/>
    <property type="match status" value="1"/>
</dbReference>
<evidence type="ECO:0000256" key="1">
    <source>
        <dbReference type="ARBA" id="ARBA00004651"/>
    </source>
</evidence>
<evidence type="ECO:0000256" key="2">
    <source>
        <dbReference type="ARBA" id="ARBA00008440"/>
    </source>
</evidence>
<evidence type="ECO:0000259" key="12">
    <source>
        <dbReference type="Pfam" id="PF22776"/>
    </source>
</evidence>
<keyword evidence="6 10" id="KW-0630">Potassium</keyword>
<dbReference type="GO" id="GO:0015079">
    <property type="term" value="F:potassium ion transmembrane transporter activity"/>
    <property type="evidence" value="ECO:0007669"/>
    <property type="project" value="UniProtKB-UniRule"/>
</dbReference>
<comment type="caution">
    <text evidence="13">The sequence shown here is derived from an EMBL/GenBank/DDBJ whole genome shotgun (WGS) entry which is preliminary data.</text>
</comment>
<feature type="transmembrane region" description="Helical" evidence="10">
    <location>
        <begin position="435"/>
        <end position="459"/>
    </location>
</feature>
<dbReference type="Pfam" id="PF02705">
    <property type="entry name" value="K_trans"/>
    <property type="match status" value="1"/>
</dbReference>
<feature type="transmembrane region" description="Helical" evidence="10">
    <location>
        <begin position="55"/>
        <end position="76"/>
    </location>
</feature>
<keyword evidence="9 10" id="KW-0472">Membrane</keyword>
<evidence type="ECO:0000256" key="5">
    <source>
        <dbReference type="ARBA" id="ARBA00022692"/>
    </source>
</evidence>
<evidence type="ECO:0000256" key="4">
    <source>
        <dbReference type="ARBA" id="ARBA00022538"/>
    </source>
</evidence>
<organism evidence="13 14">
    <name type="scientific">Camellia sinensis var. sinensis</name>
    <name type="common">China tea</name>
    <dbReference type="NCBI Taxonomy" id="542762"/>
    <lineage>
        <taxon>Eukaryota</taxon>
        <taxon>Viridiplantae</taxon>
        <taxon>Streptophyta</taxon>
        <taxon>Embryophyta</taxon>
        <taxon>Tracheophyta</taxon>
        <taxon>Spermatophyta</taxon>
        <taxon>Magnoliopsida</taxon>
        <taxon>eudicotyledons</taxon>
        <taxon>Gunneridae</taxon>
        <taxon>Pentapetalae</taxon>
        <taxon>asterids</taxon>
        <taxon>Ericales</taxon>
        <taxon>Theaceae</taxon>
        <taxon>Camellia</taxon>
    </lineage>
</organism>
<feature type="transmembrane region" description="Helical" evidence="10">
    <location>
        <begin position="168"/>
        <end position="193"/>
    </location>
</feature>
<dbReference type="Gene3D" id="3.40.640.10">
    <property type="entry name" value="Type I PLP-dependent aspartate aminotransferase-like (Major domain)"/>
    <property type="match status" value="1"/>
</dbReference>
<dbReference type="NCBIfam" id="TIGR00794">
    <property type="entry name" value="kup"/>
    <property type="match status" value="1"/>
</dbReference>
<accession>A0A4S4DUB4</accession>
<reference evidence="13 14" key="1">
    <citation type="journal article" date="2018" name="Proc. Natl. Acad. Sci. U.S.A.">
        <title>Draft genome sequence of Camellia sinensis var. sinensis provides insights into the evolution of the tea genome and tea quality.</title>
        <authorList>
            <person name="Wei C."/>
            <person name="Yang H."/>
            <person name="Wang S."/>
            <person name="Zhao J."/>
            <person name="Liu C."/>
            <person name="Gao L."/>
            <person name="Xia E."/>
            <person name="Lu Y."/>
            <person name="Tai Y."/>
            <person name="She G."/>
            <person name="Sun J."/>
            <person name="Cao H."/>
            <person name="Tong W."/>
            <person name="Gao Q."/>
            <person name="Li Y."/>
            <person name="Deng W."/>
            <person name="Jiang X."/>
            <person name="Wang W."/>
            <person name="Chen Q."/>
            <person name="Zhang S."/>
            <person name="Li H."/>
            <person name="Wu J."/>
            <person name="Wang P."/>
            <person name="Li P."/>
            <person name="Shi C."/>
            <person name="Zheng F."/>
            <person name="Jian J."/>
            <person name="Huang B."/>
            <person name="Shan D."/>
            <person name="Shi M."/>
            <person name="Fang C."/>
            <person name="Yue Y."/>
            <person name="Li F."/>
            <person name="Li D."/>
            <person name="Wei S."/>
            <person name="Han B."/>
            <person name="Jiang C."/>
            <person name="Yin Y."/>
            <person name="Xia T."/>
            <person name="Zhang Z."/>
            <person name="Bennetzen J.L."/>
            <person name="Zhao S."/>
            <person name="Wan X."/>
        </authorList>
    </citation>
    <scope>NUCLEOTIDE SEQUENCE [LARGE SCALE GENOMIC DNA]</scope>
    <source>
        <strain evidence="14">cv. Shuchazao</strain>
        <tissue evidence="13">Leaf</tissue>
    </source>
</reference>
<dbReference type="Gene3D" id="3.90.1150.10">
    <property type="entry name" value="Aspartate Aminotransferase, domain 1"/>
    <property type="match status" value="1"/>
</dbReference>
<feature type="transmembrane region" description="Helical" evidence="10">
    <location>
        <begin position="205"/>
        <end position="225"/>
    </location>
</feature>
<feature type="transmembrane region" description="Helical" evidence="10">
    <location>
        <begin position="466"/>
        <end position="486"/>
    </location>
</feature>
<name>A0A4S4DUB4_CAMSN</name>
<dbReference type="AlphaFoldDB" id="A0A4S4DUB4"/>
<feature type="domain" description="K+ potassium transporter C-terminal" evidence="12">
    <location>
        <begin position="543"/>
        <end position="717"/>
    </location>
</feature>
<keyword evidence="4 10" id="KW-0633">Potassium transport</keyword>
<evidence type="ECO:0000259" key="11">
    <source>
        <dbReference type="Pfam" id="PF02705"/>
    </source>
</evidence>
<evidence type="ECO:0000256" key="3">
    <source>
        <dbReference type="ARBA" id="ARBA00022448"/>
    </source>
</evidence>
<keyword evidence="8 10" id="KW-0406">Ion transport</keyword>
<evidence type="ECO:0000256" key="8">
    <source>
        <dbReference type="ARBA" id="ARBA00023065"/>
    </source>
</evidence>
<dbReference type="InterPro" id="IPR015421">
    <property type="entry name" value="PyrdxlP-dep_Trfase_major"/>
</dbReference>
<comment type="subcellular location">
    <subcellularLocation>
        <location evidence="1">Cell membrane</location>
        <topology evidence="1">Multi-pass membrane protein</topology>
    </subcellularLocation>
    <subcellularLocation>
        <location evidence="10">Membrane</location>
        <topology evidence="10">Multi-pass membrane protein</topology>
    </subcellularLocation>
</comment>
<feature type="transmembrane region" description="Helical" evidence="10">
    <location>
        <begin position="283"/>
        <end position="302"/>
    </location>
</feature>
<comment type="function">
    <text evidence="10">Potassium transporter.</text>
</comment>
<dbReference type="InterPro" id="IPR015422">
    <property type="entry name" value="PyrdxlP-dep_Trfase_small"/>
</dbReference>
<feature type="transmembrane region" description="Helical" evidence="10">
    <location>
        <begin position="354"/>
        <end position="374"/>
    </location>
</feature>
<feature type="transmembrane region" description="Helical" evidence="10">
    <location>
        <begin position="786"/>
        <end position="804"/>
    </location>
</feature>
<dbReference type="InterPro" id="IPR003855">
    <property type="entry name" value="K+_transporter"/>
</dbReference>
<feature type="transmembrane region" description="Helical" evidence="10">
    <location>
        <begin position="88"/>
        <end position="109"/>
    </location>
</feature>
<dbReference type="STRING" id="542762.A0A4S4DUB4"/>
<sequence>MKREVVVVECEMDRQPGIPDSVATRSDDVALVVFDSAAPPLPPIPPSGDKGTLKLAYKTLGVVFGGLVTSPLYVYPSMRLKSPTEDDYLGIYSIMFWTLSLIGVVKYACIALRADDQGEGGTFALYSLLCRNLDIGILSSKRVALNSSSEKRSRLGIFFEKSVVARRVLLFIAMLGMCMLIGDGILTPAISVLSAIDGIRAPFPSVSKTLVEVMSAVVLIALFLLQKYGTSRVSFIFSPIMGTWTVTTPLIGIYSIIRHYPSIFKAISPHYIVSFFLRNGKEGWVLLGGTVLCITGSEALFADLGHFNRKSIQLAFLFTIYPSLVLTYAGQTAYLIKNPNDHDDGFYKFIPKTIYWPMFIVATLAAIVASQSLISATFSIIKQSVTLDYFPRVKVVHTSSKKEGEVYCPEINYILMILCVAVILIFGDGKDIGNAFGVVVSLVMLITTILLTLVMIMIWRTPPVLVALYFIVYFVMEGVYVSAVSTKIPQGGWIPFAISFILAFIMFGWFNGRHRKIQYELSHKIDRDRLRMLLSDPIVQRVPGVCFFYTSIQDGLTPILGHYIKNMKSLHKVTIFTTFRYLLVPRVAPHERIVVSKLGLKGVYRCVVQYGYADSLDLEGDDFVSQVIDRLQAHINGSDYATSVTSELEEEMSDMEEAKLTGAVHVRGKTRFSVSKNCGWFDGYMLAFYEVLHRNCRSALPALGVPLSRRVEVGMLYENLDITSKTLWKKLGDGTSPMWASWLNFSFLDFTMKIEEEKRSLASLVNTKPGDSRTRHCYIPFHSLRCLSYVILHCLWIGFGFYSLKNTEEFVPGLLALRKLNQFQSGKQTEDPSQLGLCQLILVSAGSVLLLEVSPAGLDHFGSDGACPQKFRKLLLFSKQQLLGLEFTSTVSKAAAKVALAHGMGPRGSALIYGYTSYHGLLESCLADLKKKESMVPLFSSKDMVNL</sequence>
<dbReference type="InterPro" id="IPR053951">
    <property type="entry name" value="K_trans_N"/>
</dbReference>
<keyword evidence="3" id="KW-0813">Transport</keyword>
<dbReference type="GO" id="GO:0005886">
    <property type="term" value="C:plasma membrane"/>
    <property type="evidence" value="ECO:0007669"/>
    <property type="project" value="UniProtKB-SubCell"/>
</dbReference>
<keyword evidence="5 10" id="KW-0812">Transmembrane</keyword>
<feature type="transmembrane region" description="Helical" evidence="10">
    <location>
        <begin position="314"/>
        <end position="334"/>
    </location>
</feature>
<comment type="similarity">
    <text evidence="2 10">Belongs to the HAK/KUP transporter (TC 2.A.72.3) family.</text>
</comment>
<comment type="caution">
    <text evidence="10">Lacks conserved residue(s) required for the propagation of feature annotation.</text>
</comment>
<feature type="transmembrane region" description="Helical" evidence="10">
    <location>
        <begin position="237"/>
        <end position="257"/>
    </location>
</feature>
<proteinExistence type="inferred from homology"/>